<keyword evidence="2" id="KW-1185">Reference proteome</keyword>
<name>A0A976ICB1_BRELC</name>
<dbReference type="KEGG" id="blac:94350810"/>
<evidence type="ECO:0000313" key="2">
    <source>
        <dbReference type="Proteomes" id="UP000294530"/>
    </source>
</evidence>
<dbReference type="Proteomes" id="UP000294530">
    <property type="component" value="Unassembled WGS sequence"/>
</dbReference>
<dbReference type="GeneID" id="94350810"/>
<organism evidence="1 2">
    <name type="scientific">Bremia lactucae</name>
    <name type="common">Lettuce downy mildew</name>
    <dbReference type="NCBI Taxonomy" id="4779"/>
    <lineage>
        <taxon>Eukaryota</taxon>
        <taxon>Sar</taxon>
        <taxon>Stramenopiles</taxon>
        <taxon>Oomycota</taxon>
        <taxon>Peronosporomycetes</taxon>
        <taxon>Peronosporales</taxon>
        <taxon>Peronosporaceae</taxon>
        <taxon>Bremia</taxon>
    </lineage>
</organism>
<reference evidence="1 2" key="1">
    <citation type="journal article" date="2021" name="Genome Biol.">
        <title>AFLAP: assembly-free linkage analysis pipeline using k-mers from genome sequencing data.</title>
        <authorList>
            <person name="Fletcher K."/>
            <person name="Zhang L."/>
            <person name="Gil J."/>
            <person name="Han R."/>
            <person name="Cavanaugh K."/>
            <person name="Michelmore R."/>
        </authorList>
    </citation>
    <scope>NUCLEOTIDE SEQUENCE [LARGE SCALE GENOMIC DNA]</scope>
    <source>
        <strain evidence="1 2">SF5</strain>
    </source>
</reference>
<comment type="caution">
    <text evidence="1">The sequence shown here is derived from an EMBL/GenBank/DDBJ whole genome shotgun (WGS) entry which is preliminary data.</text>
</comment>
<dbReference type="RefSeq" id="XP_067815858.1">
    <property type="nucleotide sequence ID" value="XM_067965139.1"/>
</dbReference>
<protein>
    <submittedName>
        <fullName evidence="1">Uncharacterized protein</fullName>
    </submittedName>
</protein>
<dbReference type="AlphaFoldDB" id="A0A976ICB1"/>
<evidence type="ECO:0000313" key="1">
    <source>
        <dbReference type="EMBL" id="TDH66359.1"/>
    </source>
</evidence>
<accession>A0A976ICB1</accession>
<dbReference type="EMBL" id="SHOA02000018">
    <property type="protein sequence ID" value="TDH66359.1"/>
    <property type="molecule type" value="Genomic_DNA"/>
</dbReference>
<gene>
    <name evidence="1" type="ORF">CCR75_007075</name>
</gene>
<proteinExistence type="predicted"/>
<sequence length="123" mass="13520">MLIESEAVAAAAKGSASHQRDRSAPEREIVVLPWKCVTFACIYKRDDKQAVRALDPLVCVKEITHALTVDFRSRLVLQFGSECHEGVDLRVQSPLEVTRIAEDKAANDAVTLVRAVPLAHGSR</sequence>